<dbReference type="InterPro" id="IPR055590">
    <property type="entry name" value="TscA"/>
</dbReference>
<sequence length="76" mass="8991">MMTPDQKEKLNNIVLTLHAVKENKDQTYTHKDTVAMTYAGEIEHTYEVDREEHLESMIEWAIDQIGQHFDLDEENE</sequence>
<reference evidence="1" key="1">
    <citation type="submission" date="2023-04" db="EMBL/GenBank/DDBJ databases">
        <title>The human skin virome in hidradenitis suppurativa patients.</title>
        <authorList>
            <person name="Jansen D."/>
        </authorList>
    </citation>
    <scope>NUCLEOTIDE SEQUENCE</scope>
    <source>
        <strain evidence="1">VC3_JansenPhageL</strain>
    </source>
</reference>
<protein>
    <recommendedName>
        <fullName evidence="2">Pathogenicity island protein</fullName>
    </recommendedName>
</protein>
<evidence type="ECO:0008006" key="2">
    <source>
        <dbReference type="Google" id="ProtNLM"/>
    </source>
</evidence>
<accession>A0AA49X404</accession>
<dbReference type="Pfam" id="PF23767">
    <property type="entry name" value="TscA"/>
    <property type="match status" value="1"/>
</dbReference>
<dbReference type="EMBL" id="OQ890322">
    <property type="protein sequence ID" value="WLJ26129.1"/>
    <property type="molecule type" value="Genomic_DNA"/>
</dbReference>
<organism evidence="1">
    <name type="scientific">Staphylococcus phage HS15</name>
    <dbReference type="NCBI Taxonomy" id="3056405"/>
    <lineage>
        <taxon>Viruses</taxon>
    </lineage>
</organism>
<name>A0AA49X404_9VIRU</name>
<evidence type="ECO:0000313" key="1">
    <source>
        <dbReference type="EMBL" id="WLJ26129.1"/>
    </source>
</evidence>
<dbReference type="NCBIfam" id="NF047365">
    <property type="entry name" value="TscA"/>
    <property type="match status" value="1"/>
</dbReference>
<proteinExistence type="predicted"/>